<evidence type="ECO:0000256" key="1">
    <source>
        <dbReference type="SAM" id="MobiDB-lite"/>
    </source>
</evidence>
<feature type="region of interest" description="Disordered" evidence="1">
    <location>
        <begin position="78"/>
        <end position="102"/>
    </location>
</feature>
<protein>
    <submittedName>
        <fullName evidence="2">Uncharacterized protein</fullName>
    </submittedName>
</protein>
<accession>A0A5J4Z5V8</accession>
<keyword evidence="3" id="KW-1185">Reference proteome</keyword>
<proteinExistence type="predicted"/>
<comment type="caution">
    <text evidence="2">The sequence shown here is derived from an EMBL/GenBank/DDBJ whole genome shotgun (WGS) entry which is preliminary data.</text>
</comment>
<dbReference type="AlphaFoldDB" id="A0A5J4Z5V8"/>
<name>A0A5J4Z5V8_PORPP</name>
<organism evidence="2 3">
    <name type="scientific">Porphyridium purpureum</name>
    <name type="common">Red alga</name>
    <name type="synonym">Porphyridium cruentum</name>
    <dbReference type="NCBI Taxonomy" id="35688"/>
    <lineage>
        <taxon>Eukaryota</taxon>
        <taxon>Rhodophyta</taxon>
        <taxon>Bangiophyceae</taxon>
        <taxon>Porphyridiales</taxon>
        <taxon>Porphyridiaceae</taxon>
        <taxon>Porphyridium</taxon>
    </lineage>
</organism>
<sequence>METMSSASPDAAVAAAASMSSASKRMTMVSLPFSSPSSPAMSGPPAVLLAQSNHVMRARLELDYERLYEHQFKYAAADNAAATPKRARDADFPAHAQKRQMR</sequence>
<evidence type="ECO:0000313" key="2">
    <source>
        <dbReference type="EMBL" id="KAA8498027.1"/>
    </source>
</evidence>
<dbReference type="Proteomes" id="UP000324585">
    <property type="component" value="Unassembled WGS sequence"/>
</dbReference>
<evidence type="ECO:0000313" key="3">
    <source>
        <dbReference type="Proteomes" id="UP000324585"/>
    </source>
</evidence>
<reference evidence="3" key="1">
    <citation type="journal article" date="2019" name="Nat. Commun.">
        <title>Expansion of phycobilisome linker gene families in mesophilic red algae.</title>
        <authorList>
            <person name="Lee J."/>
            <person name="Kim D."/>
            <person name="Bhattacharya D."/>
            <person name="Yoon H.S."/>
        </authorList>
    </citation>
    <scope>NUCLEOTIDE SEQUENCE [LARGE SCALE GENOMIC DNA]</scope>
    <source>
        <strain evidence="3">CCMP 1328</strain>
    </source>
</reference>
<dbReference type="EMBL" id="VRMN01000001">
    <property type="protein sequence ID" value="KAA8498027.1"/>
    <property type="molecule type" value="Genomic_DNA"/>
</dbReference>
<gene>
    <name evidence="2" type="ORF">FVE85_5612</name>
</gene>